<sequence>MTYAAKTVFYFSLYMFALSLTLLIAPQLLAPLLGYTAESEIWIRLIGMFLLFLAFDYCVSALEGITRFFYLTVYTRAPIIVFMCTFVLLGMLKPIFIPLSLIDLCGAIWTLHALKKTNRGKGAIPAESTSASVKQ</sequence>
<keyword evidence="3" id="KW-1185">Reference proteome</keyword>
<comment type="caution">
    <text evidence="2">The sequence shown here is derived from an EMBL/GenBank/DDBJ whole genome shotgun (WGS) entry which is preliminary data.</text>
</comment>
<keyword evidence="1" id="KW-1133">Transmembrane helix</keyword>
<dbReference type="AlphaFoldDB" id="A0A229UIG7"/>
<dbReference type="Proteomes" id="UP000215509">
    <property type="component" value="Unassembled WGS sequence"/>
</dbReference>
<evidence type="ECO:0000256" key="1">
    <source>
        <dbReference type="SAM" id="Phobius"/>
    </source>
</evidence>
<dbReference type="OrthoDB" id="7271910at2"/>
<reference evidence="2 3" key="1">
    <citation type="submission" date="2017-07" db="EMBL/GenBank/DDBJ databases">
        <title>Genome sequencing and assembly of Paenibacillus rigui.</title>
        <authorList>
            <person name="Mayilraj S."/>
        </authorList>
    </citation>
    <scope>NUCLEOTIDE SEQUENCE [LARGE SCALE GENOMIC DNA]</scope>
    <source>
        <strain evidence="2 3">JCM 16352</strain>
    </source>
</reference>
<feature type="transmembrane region" description="Helical" evidence="1">
    <location>
        <begin position="95"/>
        <end position="114"/>
    </location>
</feature>
<evidence type="ECO:0008006" key="4">
    <source>
        <dbReference type="Google" id="ProtNLM"/>
    </source>
</evidence>
<proteinExistence type="predicted"/>
<dbReference type="RefSeq" id="WP_094018007.1">
    <property type="nucleotide sequence ID" value="NZ_NMQW01000050.1"/>
</dbReference>
<name>A0A229UIG7_9BACL</name>
<keyword evidence="1" id="KW-0812">Transmembrane</keyword>
<feature type="transmembrane region" description="Helical" evidence="1">
    <location>
        <begin position="7"/>
        <end position="29"/>
    </location>
</feature>
<dbReference type="EMBL" id="NMQW01000050">
    <property type="protein sequence ID" value="OXM83222.1"/>
    <property type="molecule type" value="Genomic_DNA"/>
</dbReference>
<organism evidence="2 3">
    <name type="scientific">Paenibacillus rigui</name>
    <dbReference type="NCBI Taxonomy" id="554312"/>
    <lineage>
        <taxon>Bacteria</taxon>
        <taxon>Bacillati</taxon>
        <taxon>Bacillota</taxon>
        <taxon>Bacilli</taxon>
        <taxon>Bacillales</taxon>
        <taxon>Paenibacillaceae</taxon>
        <taxon>Paenibacillus</taxon>
    </lineage>
</organism>
<evidence type="ECO:0000313" key="2">
    <source>
        <dbReference type="EMBL" id="OXM83222.1"/>
    </source>
</evidence>
<evidence type="ECO:0000313" key="3">
    <source>
        <dbReference type="Proteomes" id="UP000215509"/>
    </source>
</evidence>
<accession>A0A229UIG7</accession>
<protein>
    <recommendedName>
        <fullName evidence="4">Permease</fullName>
    </recommendedName>
</protein>
<feature type="transmembrane region" description="Helical" evidence="1">
    <location>
        <begin position="68"/>
        <end position="89"/>
    </location>
</feature>
<keyword evidence="1" id="KW-0472">Membrane</keyword>
<gene>
    <name evidence="2" type="ORF">CF651_27210</name>
</gene>
<feature type="transmembrane region" description="Helical" evidence="1">
    <location>
        <begin position="41"/>
        <end position="59"/>
    </location>
</feature>